<dbReference type="SUPFAM" id="SSF56235">
    <property type="entry name" value="N-terminal nucleophile aminohydrolases (Ntn hydrolases)"/>
    <property type="match status" value="1"/>
</dbReference>
<feature type="domain" description="Glutamine amidotransferase type-2" evidence="1">
    <location>
        <begin position="2"/>
        <end position="216"/>
    </location>
</feature>
<proteinExistence type="predicted"/>
<evidence type="ECO:0000259" key="1">
    <source>
        <dbReference type="PROSITE" id="PS51278"/>
    </source>
</evidence>
<organism evidence="2 5">
    <name type="scientific">Fervidobacterium pennivorans</name>
    <dbReference type="NCBI Taxonomy" id="93466"/>
    <lineage>
        <taxon>Bacteria</taxon>
        <taxon>Thermotogati</taxon>
        <taxon>Thermotogota</taxon>
        <taxon>Thermotogae</taxon>
        <taxon>Thermotogales</taxon>
        <taxon>Fervidobacteriaceae</taxon>
        <taxon>Fervidobacterium</taxon>
    </lineage>
</organism>
<dbReference type="PATRIC" id="fig|93466.3.peg.956"/>
<protein>
    <recommendedName>
        <fullName evidence="1">Glutamine amidotransferase type-2 domain-containing protein</fullName>
    </recommendedName>
</protein>
<dbReference type="AlphaFoldDB" id="A0A172T2Y1"/>
<evidence type="ECO:0000313" key="2">
    <source>
        <dbReference type="EMBL" id="ANE41316.1"/>
    </source>
</evidence>
<dbReference type="InterPro" id="IPR029055">
    <property type="entry name" value="Ntn_hydrolases_N"/>
</dbReference>
<dbReference type="InterPro" id="IPR017932">
    <property type="entry name" value="GATase_2_dom"/>
</dbReference>
<reference evidence="3" key="2">
    <citation type="journal article" date="2020" name="mSystems">
        <title>Genome- and Community-Level Interaction Insights into Carbon Utilization and Element Cycling Functions of Hydrothermarchaeota in Hydrothermal Sediment.</title>
        <authorList>
            <person name="Zhou Z."/>
            <person name="Liu Y."/>
            <person name="Xu W."/>
            <person name="Pan J."/>
            <person name="Luo Z.H."/>
            <person name="Li M."/>
        </authorList>
    </citation>
    <scope>NUCLEOTIDE SEQUENCE [LARGE SCALE GENOMIC DNA]</scope>
    <source>
        <strain evidence="4">SpSt-604</strain>
        <strain evidence="3">SpSt-640</strain>
    </source>
</reference>
<evidence type="ECO:0000313" key="4">
    <source>
        <dbReference type="EMBL" id="HGU42729.1"/>
    </source>
</evidence>
<dbReference type="OrthoDB" id="43592at2"/>
<dbReference type="EMBL" id="DSZT01000243">
    <property type="protein sequence ID" value="HGU42729.1"/>
    <property type="molecule type" value="Genomic_DNA"/>
</dbReference>
<gene>
    <name evidence="4" type="ORF">ENT72_07445</name>
    <name evidence="3" type="ORF">ENU12_06925</name>
    <name evidence="2" type="ORF">JM64_04475</name>
</gene>
<sequence>MCRMAAFSSSNDICIVEVFDKVSVMAERGRGAPHDDGYGLIIQSQFEKFEHKSTKAIYEDADFRKLCEKLRGEVGIIHARKASPGIPVGLQQLHPFYIEGRYLAHNGTIRNANKANLFQSDTYDFFLSIHDFKDFEGLLNNVKKYVENHDFSGINFLLLDELDKSLYVGCIYTGDSEYFTLYYKADKTSFFVYSQEDVEDSLTPMENGQIFKVRNGEIIEEGKVF</sequence>
<dbReference type="Proteomes" id="UP000077096">
    <property type="component" value="Chromosome"/>
</dbReference>
<reference evidence="2 5" key="1">
    <citation type="submission" date="2014-08" db="EMBL/GenBank/DDBJ databases">
        <title>Fervidobacterium pennivorans DYC genome.</title>
        <authorList>
            <person name="Wushke S."/>
        </authorList>
    </citation>
    <scope>NUCLEOTIDE SEQUENCE [LARGE SCALE GENOMIC DNA]</scope>
    <source>
        <strain evidence="2 5">DYC</strain>
    </source>
</reference>
<evidence type="ECO:0000313" key="5">
    <source>
        <dbReference type="Proteomes" id="UP000077096"/>
    </source>
</evidence>
<dbReference type="PANTHER" id="PTHR42824">
    <property type="entry name" value="GLUTAMINE AMIDOTRANSFERASE"/>
    <property type="match status" value="1"/>
</dbReference>
<dbReference type="EMBL" id="CP011393">
    <property type="protein sequence ID" value="ANE41316.1"/>
    <property type="molecule type" value="Genomic_DNA"/>
</dbReference>
<accession>A0A172T2Y1</accession>
<dbReference type="PANTHER" id="PTHR42824:SF1">
    <property type="entry name" value="GLUTAMINE AMIDOTRANSFERASE YAFJ-RELATED"/>
    <property type="match status" value="1"/>
</dbReference>
<evidence type="ECO:0000313" key="3">
    <source>
        <dbReference type="EMBL" id="HGQ77619.1"/>
    </source>
</evidence>
<dbReference type="Gene3D" id="3.60.20.10">
    <property type="entry name" value="Glutamine Phosphoribosylpyrophosphate, subunit 1, domain 1"/>
    <property type="match status" value="1"/>
</dbReference>
<dbReference type="KEGG" id="fng:JM64_04475"/>
<dbReference type="EMBL" id="DTBH01000146">
    <property type="protein sequence ID" value="HGQ77619.1"/>
    <property type="molecule type" value="Genomic_DNA"/>
</dbReference>
<dbReference type="OMA" id="ICIVEVF"/>
<name>A0A172T2Y1_FERPE</name>
<dbReference type="PROSITE" id="PS51278">
    <property type="entry name" value="GATASE_TYPE_2"/>
    <property type="match status" value="1"/>
</dbReference>